<dbReference type="EMBL" id="JAWRCN010000002">
    <property type="protein sequence ID" value="MDW6019387.1"/>
    <property type="molecule type" value="Genomic_DNA"/>
</dbReference>
<dbReference type="Proteomes" id="UP001272325">
    <property type="component" value="Unassembled WGS sequence"/>
</dbReference>
<dbReference type="InterPro" id="IPR036390">
    <property type="entry name" value="WH_DNA-bd_sf"/>
</dbReference>
<gene>
    <name evidence="1" type="ORF">SBW85_16950</name>
</gene>
<comment type="caution">
    <text evidence="1">The sequence shown here is derived from an EMBL/GenBank/DDBJ whole genome shotgun (WGS) entry which is preliminary data.</text>
</comment>
<sequence>MRTDSRLSRVIHALLHMHDTQQPLTSEVLAKMLNTNSSVIRRTMSGLRNKGYVMSNKGHHGGWILTKRLDEITLLGLYEALGMPRLFAISSEAENSTCLVQQIADESLNKALEMSRHVFISQLERMTLAELNEKFKYRLNNLDNESVETLNTCAQAEESS</sequence>
<reference evidence="1 2" key="1">
    <citation type="submission" date="2023-11" db="EMBL/GenBank/DDBJ databases">
        <title>Plant-associative lifestyle of Vibrio porteresiae and its evolutionary dynamics.</title>
        <authorList>
            <person name="Rameshkumar N."/>
            <person name="Kirti K."/>
        </authorList>
    </citation>
    <scope>NUCLEOTIDE SEQUENCE [LARGE SCALE GENOMIC DNA]</scope>
    <source>
        <strain evidence="1 2">MSSRF60</strain>
    </source>
</reference>
<dbReference type="Pfam" id="PF02082">
    <property type="entry name" value="Rrf2"/>
    <property type="match status" value="1"/>
</dbReference>
<accession>A0ABU4ILE5</accession>
<dbReference type="PROSITE" id="PS51197">
    <property type="entry name" value="HTH_RRF2_2"/>
    <property type="match status" value="1"/>
</dbReference>
<organism evidence="1 2">
    <name type="scientific">Vibrio plantisponsor</name>
    <dbReference type="NCBI Taxonomy" id="664643"/>
    <lineage>
        <taxon>Bacteria</taxon>
        <taxon>Pseudomonadati</taxon>
        <taxon>Pseudomonadota</taxon>
        <taxon>Gammaproteobacteria</taxon>
        <taxon>Vibrionales</taxon>
        <taxon>Vibrionaceae</taxon>
        <taxon>Vibrio</taxon>
    </lineage>
</organism>
<dbReference type="RefSeq" id="WP_171137131.1">
    <property type="nucleotide sequence ID" value="NZ_AP024894.1"/>
</dbReference>
<dbReference type="InterPro" id="IPR036388">
    <property type="entry name" value="WH-like_DNA-bd_sf"/>
</dbReference>
<evidence type="ECO:0000313" key="1">
    <source>
        <dbReference type="EMBL" id="MDW6019387.1"/>
    </source>
</evidence>
<protein>
    <submittedName>
        <fullName evidence="1">Rrf2 family transcriptional regulator</fullName>
    </submittedName>
</protein>
<dbReference type="InterPro" id="IPR000944">
    <property type="entry name" value="Tscrpt_reg_Rrf2"/>
</dbReference>
<proteinExistence type="predicted"/>
<name>A0ABU4ILE5_9VIBR</name>
<keyword evidence="2" id="KW-1185">Reference proteome</keyword>
<dbReference type="PANTHER" id="PTHR33221:SF15">
    <property type="entry name" value="HTH-TYPE TRANSCRIPTIONAL REGULATOR YWGB-RELATED"/>
    <property type="match status" value="1"/>
</dbReference>
<dbReference type="SUPFAM" id="SSF46785">
    <property type="entry name" value="Winged helix' DNA-binding domain"/>
    <property type="match status" value="1"/>
</dbReference>
<dbReference type="Gene3D" id="1.10.10.10">
    <property type="entry name" value="Winged helix-like DNA-binding domain superfamily/Winged helix DNA-binding domain"/>
    <property type="match status" value="1"/>
</dbReference>
<dbReference type="PANTHER" id="PTHR33221">
    <property type="entry name" value="WINGED HELIX-TURN-HELIX TRANSCRIPTIONAL REGULATOR, RRF2 FAMILY"/>
    <property type="match status" value="1"/>
</dbReference>
<evidence type="ECO:0000313" key="2">
    <source>
        <dbReference type="Proteomes" id="UP001272325"/>
    </source>
</evidence>